<protein>
    <recommendedName>
        <fullName evidence="1">DUF4123 domain-containing protein</fullName>
    </recommendedName>
</protein>
<dbReference type="eggNOG" id="COG1716">
    <property type="taxonomic scope" value="Bacteria"/>
</dbReference>
<dbReference type="Pfam" id="PF13503">
    <property type="entry name" value="DUF4123"/>
    <property type="match status" value="1"/>
</dbReference>
<dbReference type="HOGENOM" id="CLU_118575_0_0_10"/>
<dbReference type="EMBL" id="HE796683">
    <property type="protein sequence ID" value="CCH03210.1"/>
    <property type="molecule type" value="Genomic_DNA"/>
</dbReference>
<dbReference type="Proteomes" id="UP000011058">
    <property type="component" value="Chromosome"/>
</dbReference>
<evidence type="ECO:0000313" key="2">
    <source>
        <dbReference type="EMBL" id="CCH03210.1"/>
    </source>
</evidence>
<proteinExistence type="predicted"/>
<name>I0KGF7_9BACT</name>
<evidence type="ECO:0000313" key="3">
    <source>
        <dbReference type="Proteomes" id="UP000011058"/>
    </source>
</evidence>
<evidence type="ECO:0000259" key="1">
    <source>
        <dbReference type="Pfam" id="PF13503"/>
    </source>
</evidence>
<keyword evidence="3" id="KW-1185">Reference proteome</keyword>
<accession>I0KGF7</accession>
<dbReference type="InterPro" id="IPR025391">
    <property type="entry name" value="DUF4123"/>
</dbReference>
<organism evidence="2 3">
    <name type="scientific">Fibrella aestuarina BUZ 2</name>
    <dbReference type="NCBI Taxonomy" id="1166018"/>
    <lineage>
        <taxon>Bacteria</taxon>
        <taxon>Pseudomonadati</taxon>
        <taxon>Bacteroidota</taxon>
        <taxon>Cytophagia</taxon>
        <taxon>Cytophagales</taxon>
        <taxon>Spirosomataceae</taxon>
        <taxon>Fibrella</taxon>
    </lineage>
</organism>
<dbReference type="STRING" id="1166018.FAES_5211"/>
<dbReference type="KEGG" id="fae:FAES_5211"/>
<feature type="domain" description="DUF4123" evidence="1">
    <location>
        <begin position="4"/>
        <end position="122"/>
    </location>
</feature>
<reference evidence="2 3" key="1">
    <citation type="journal article" date="2012" name="J. Bacteriol.">
        <title>Genome Sequence of Fibrella aestuarina BUZ 2T, a Filamentous Marine Bacterium.</title>
        <authorList>
            <person name="Filippini M."/>
            <person name="Qi W."/>
            <person name="Blom J."/>
            <person name="Goesmann A."/>
            <person name="Smits T.H."/>
            <person name="Bagheri H.C."/>
        </authorList>
    </citation>
    <scope>NUCLEOTIDE SEQUENCE [LARGE SCALE GENOMIC DNA]</scope>
    <source>
        <strain evidence="3">BUZ 2T</strain>
    </source>
</reference>
<dbReference type="OrthoDB" id="955748at2"/>
<sequence length="177" mass="20408">MAHVLLDAARMSEAIETAKELVGDNQYRCLYAGSAEETLSHVAPYLFSLQNPAFVDWVLAEGWGQAWGVVVVTEAEPSVLYQHLKRFLYVRPEQGPALYFRYYDPRALRLFLPTCDADQLRAFFGPVRCFIAEDEDPAYALNLSIEQGQLNQQRLPRAEAHTYLKQYLVKRYQRHHV</sequence>
<gene>
    <name evidence="2" type="ORF">FAES_5211</name>
</gene>
<dbReference type="RefSeq" id="WP_015334309.1">
    <property type="nucleotide sequence ID" value="NC_020054.1"/>
</dbReference>
<dbReference type="AlphaFoldDB" id="I0KGF7"/>